<gene>
    <name evidence="2" type="ORF">GBK04_23325</name>
</gene>
<feature type="transmembrane region" description="Helical" evidence="1">
    <location>
        <begin position="21"/>
        <end position="40"/>
    </location>
</feature>
<keyword evidence="3" id="KW-1185">Reference proteome</keyword>
<name>A0A7C9BF93_9BACT</name>
<proteinExistence type="predicted"/>
<dbReference type="Pfam" id="PF14054">
    <property type="entry name" value="DUF4249"/>
    <property type="match status" value="1"/>
</dbReference>
<evidence type="ECO:0000313" key="3">
    <source>
        <dbReference type="Proteomes" id="UP000479293"/>
    </source>
</evidence>
<keyword evidence="1" id="KW-1133">Transmembrane helix</keyword>
<organism evidence="2 3">
    <name type="scientific">Salmonirosea aquatica</name>
    <dbReference type="NCBI Taxonomy" id="2654236"/>
    <lineage>
        <taxon>Bacteria</taxon>
        <taxon>Pseudomonadati</taxon>
        <taxon>Bacteroidota</taxon>
        <taxon>Cytophagia</taxon>
        <taxon>Cytophagales</taxon>
        <taxon>Spirosomataceae</taxon>
        <taxon>Salmonirosea</taxon>
    </lineage>
</organism>
<dbReference type="AlphaFoldDB" id="A0A7C9BF93"/>
<keyword evidence="1" id="KW-0472">Membrane</keyword>
<comment type="caution">
    <text evidence="2">The sequence shown here is derived from an EMBL/GenBank/DDBJ whole genome shotgun (WGS) entry which is preliminary data.</text>
</comment>
<protein>
    <submittedName>
        <fullName evidence="2">DUF4249 family protein</fullName>
    </submittedName>
</protein>
<dbReference type="Proteomes" id="UP000479293">
    <property type="component" value="Unassembled WGS sequence"/>
</dbReference>
<dbReference type="InterPro" id="IPR025345">
    <property type="entry name" value="DUF4249"/>
</dbReference>
<evidence type="ECO:0000313" key="2">
    <source>
        <dbReference type="EMBL" id="MPR36196.1"/>
    </source>
</evidence>
<evidence type="ECO:0000256" key="1">
    <source>
        <dbReference type="SAM" id="Phobius"/>
    </source>
</evidence>
<dbReference type="EMBL" id="WHLY01000002">
    <property type="protein sequence ID" value="MPR36196.1"/>
    <property type="molecule type" value="Genomic_DNA"/>
</dbReference>
<reference evidence="2 3" key="1">
    <citation type="submission" date="2019-10" db="EMBL/GenBank/DDBJ databases">
        <title>Draft Genome Sequence of Cytophagaceae sp. SJW1-29.</title>
        <authorList>
            <person name="Choi A."/>
        </authorList>
    </citation>
    <scope>NUCLEOTIDE SEQUENCE [LARGE SCALE GENOMIC DNA]</scope>
    <source>
        <strain evidence="2 3">SJW1-29</strain>
    </source>
</reference>
<sequence>MYSNERISMILFKWQKCGGTFGWNKLLKIVIFLVGLGTLISCETLVNTIPADKLPQTESQLTLFGFISPQDTVIRIKVGQTRPVFGEPTSGSTDFFVMEGDTLVWVGDALPTASVTISDGQATATLPFQASERLYAIPVSQFPIQAGKTYTLTVTDGTRTAQATCTIPLRQVAVKNYSLDTVITSSFGNRDSTLTLNFTWDDLRGQEDYYRIRAYELFEYSVVRVDTNELFLVESRRSATSYFNWTGTDSRSVFQSDANLDGTTFSSPQGRKKLENPTMYSNLGGSAVKPQRGPESKGIFIQLLHTDVHYYQYHRSVQRSRGDNPFMEPSLVYTNVVGGLGVFAGYNRSVTTIKP</sequence>
<accession>A0A7C9BF93</accession>
<keyword evidence="1" id="KW-0812">Transmembrane</keyword>